<evidence type="ECO:0000313" key="1">
    <source>
        <dbReference type="EMBL" id="GAA0448851.1"/>
    </source>
</evidence>
<evidence type="ECO:0000313" key="2">
    <source>
        <dbReference type="Proteomes" id="UP001500909"/>
    </source>
</evidence>
<accession>A0ABP3JF16</accession>
<organism evidence="1 2">
    <name type="scientific">Streptomyces olivaceiscleroticus</name>
    <dbReference type="NCBI Taxonomy" id="68245"/>
    <lineage>
        <taxon>Bacteria</taxon>
        <taxon>Bacillati</taxon>
        <taxon>Actinomycetota</taxon>
        <taxon>Actinomycetes</taxon>
        <taxon>Kitasatosporales</taxon>
        <taxon>Streptomycetaceae</taxon>
        <taxon>Streptomyces</taxon>
    </lineage>
</organism>
<protein>
    <recommendedName>
        <fullName evidence="3">Cobalamin biosynthesis protein CbiX</fullName>
    </recommendedName>
</protein>
<evidence type="ECO:0008006" key="3">
    <source>
        <dbReference type="Google" id="ProtNLM"/>
    </source>
</evidence>
<dbReference type="Proteomes" id="UP001500909">
    <property type="component" value="Unassembled WGS sequence"/>
</dbReference>
<comment type="caution">
    <text evidence="1">The sequence shown here is derived from an EMBL/GenBank/DDBJ whole genome shotgun (WGS) entry which is preliminary data.</text>
</comment>
<gene>
    <name evidence="1" type="ORF">GCM10010361_11080</name>
</gene>
<proteinExistence type="predicted"/>
<dbReference type="EMBL" id="BAAABY010000009">
    <property type="protein sequence ID" value="GAA0448851.1"/>
    <property type="molecule type" value="Genomic_DNA"/>
</dbReference>
<reference evidence="2" key="1">
    <citation type="journal article" date="2019" name="Int. J. Syst. Evol. Microbiol.">
        <title>The Global Catalogue of Microorganisms (GCM) 10K type strain sequencing project: providing services to taxonomists for standard genome sequencing and annotation.</title>
        <authorList>
            <consortium name="The Broad Institute Genomics Platform"/>
            <consortium name="The Broad Institute Genome Sequencing Center for Infectious Disease"/>
            <person name="Wu L."/>
            <person name="Ma J."/>
        </authorList>
    </citation>
    <scope>NUCLEOTIDE SEQUENCE [LARGE SCALE GENOMIC DNA]</scope>
    <source>
        <strain evidence="2">JCM 4805</strain>
    </source>
</reference>
<keyword evidence="2" id="KW-1185">Reference proteome</keyword>
<sequence>MTGAAQGGPSRPFTLVACMDCRESADRQVVDRLRQAVRGCPHAVMVATTCLGRVLDCEAARGLHATVQPCAVDRSATGPAVLLGPLATEADAEAVGAWLRAGMPDDGTLRTGLRAAPAPQYVSRPA</sequence>
<name>A0ABP3JF16_9ACTN</name>